<comment type="caution">
    <text evidence="1">The sequence shown here is derived from an EMBL/GenBank/DDBJ whole genome shotgun (WGS) entry which is preliminary data.</text>
</comment>
<protein>
    <submittedName>
        <fullName evidence="1">Uncharacterized protein</fullName>
    </submittedName>
</protein>
<proteinExistence type="predicted"/>
<organism evidence="1">
    <name type="scientific">Ruegeria sp. PrR005</name>
    <dbReference type="NCBI Taxonomy" id="2706882"/>
    <lineage>
        <taxon>Bacteria</taxon>
        <taxon>Pseudomonadati</taxon>
        <taxon>Pseudomonadota</taxon>
        <taxon>Alphaproteobacteria</taxon>
        <taxon>Rhodobacterales</taxon>
        <taxon>Roseobacteraceae</taxon>
        <taxon>Ruegeria</taxon>
    </lineage>
</organism>
<dbReference type="EMBL" id="JAAGOX010000001">
    <property type="protein sequence ID" value="NDW43347.1"/>
    <property type="molecule type" value="Genomic_DNA"/>
</dbReference>
<accession>A0A6B2NLG9</accession>
<evidence type="ECO:0000313" key="1">
    <source>
        <dbReference type="EMBL" id="NDW43347.1"/>
    </source>
</evidence>
<gene>
    <name evidence="1" type="ORF">G0P99_00065</name>
</gene>
<name>A0A6B2NLG9_9RHOB</name>
<reference evidence="1" key="1">
    <citation type="submission" date="2020-02" db="EMBL/GenBank/DDBJ databases">
        <title>Delineation of the pyrene-degrading pathway in Roseobacter clade bacteria by genomic analysis.</title>
        <authorList>
            <person name="Zhou H."/>
            <person name="Wang H."/>
        </authorList>
    </citation>
    <scope>NUCLEOTIDE SEQUENCE</scope>
    <source>
        <strain evidence="1">PrR005</strain>
    </source>
</reference>
<dbReference type="RefSeq" id="WP_164126528.1">
    <property type="nucleotide sequence ID" value="NZ_JAAGOX010000001.1"/>
</dbReference>
<dbReference type="AlphaFoldDB" id="A0A6B2NLG9"/>
<sequence>MPTDPLPMRHAMLFELLRQQTASDETATRLRAGPFDLSSVDEAKLQRRAFASLRPQTLATAIQDIQHMNARAPKNRTRWKPLPG</sequence>